<feature type="compositionally biased region" description="Basic and acidic residues" evidence="1">
    <location>
        <begin position="115"/>
        <end position="124"/>
    </location>
</feature>
<name>A0ABR1D9L2_NECAM</name>
<keyword evidence="3" id="KW-1185">Reference proteome</keyword>
<proteinExistence type="predicted"/>
<protein>
    <submittedName>
        <fullName evidence="2">Uncharacterized protein</fullName>
    </submittedName>
</protein>
<reference evidence="2 3" key="1">
    <citation type="submission" date="2023-08" db="EMBL/GenBank/DDBJ databases">
        <title>A Necator americanus chromosomal reference genome.</title>
        <authorList>
            <person name="Ilik V."/>
            <person name="Petrzelkova K.J."/>
            <person name="Pardy F."/>
            <person name="Fuh T."/>
            <person name="Niatou-Singa F.S."/>
            <person name="Gouil Q."/>
            <person name="Baker L."/>
            <person name="Ritchie M.E."/>
            <person name="Jex A.R."/>
            <person name="Gazzola D."/>
            <person name="Li H."/>
            <person name="Toshio Fujiwara R."/>
            <person name="Zhan B."/>
            <person name="Aroian R.V."/>
            <person name="Pafco B."/>
            <person name="Schwarz E.M."/>
        </authorList>
    </citation>
    <scope>NUCLEOTIDE SEQUENCE [LARGE SCALE GENOMIC DNA]</scope>
    <source>
        <strain evidence="2 3">Aroian</strain>
        <tissue evidence="2">Whole animal</tissue>
    </source>
</reference>
<accession>A0ABR1D9L2</accession>
<evidence type="ECO:0000313" key="3">
    <source>
        <dbReference type="Proteomes" id="UP001303046"/>
    </source>
</evidence>
<evidence type="ECO:0000256" key="1">
    <source>
        <dbReference type="SAM" id="MobiDB-lite"/>
    </source>
</evidence>
<feature type="compositionally biased region" description="Basic and acidic residues" evidence="1">
    <location>
        <begin position="150"/>
        <end position="161"/>
    </location>
</feature>
<dbReference type="EMBL" id="JAVFWL010000004">
    <property type="protein sequence ID" value="KAK6746898.1"/>
    <property type="molecule type" value="Genomic_DNA"/>
</dbReference>
<gene>
    <name evidence="2" type="primary">Necator_chrIV.g13547</name>
    <name evidence="2" type="ORF">RB195_000256</name>
</gene>
<feature type="compositionally biased region" description="Basic and acidic residues" evidence="1">
    <location>
        <begin position="131"/>
        <end position="141"/>
    </location>
</feature>
<organism evidence="2 3">
    <name type="scientific">Necator americanus</name>
    <name type="common">Human hookworm</name>
    <dbReference type="NCBI Taxonomy" id="51031"/>
    <lineage>
        <taxon>Eukaryota</taxon>
        <taxon>Metazoa</taxon>
        <taxon>Ecdysozoa</taxon>
        <taxon>Nematoda</taxon>
        <taxon>Chromadorea</taxon>
        <taxon>Rhabditida</taxon>
        <taxon>Rhabditina</taxon>
        <taxon>Rhabditomorpha</taxon>
        <taxon>Strongyloidea</taxon>
        <taxon>Ancylostomatidae</taxon>
        <taxon>Bunostominae</taxon>
        <taxon>Necator</taxon>
    </lineage>
</organism>
<dbReference type="Proteomes" id="UP001303046">
    <property type="component" value="Unassembled WGS sequence"/>
</dbReference>
<feature type="compositionally biased region" description="Basic and acidic residues" evidence="1">
    <location>
        <begin position="9"/>
        <end position="61"/>
    </location>
</feature>
<feature type="region of interest" description="Disordered" evidence="1">
    <location>
        <begin position="1"/>
        <end position="161"/>
    </location>
</feature>
<sequence length="237" mass="26963">MLRKMSSGTKEENITRKPKERAEEKVNRRNSSCEDRGRNRKPVEKPIKKENARVIVEKNPKESAVGRNIHKTGENECKKMKREQNGMSEDIKRRKESKSEEKFTNAARTANVAEAPEKKSRKDFSTGGNEKVSRKEMDAQKKQNPGRTRMKSDRSPVESPDLDAHVEAIHERRMSLPKTILTDPMSDVEIVIGEDGRPVFLPRQASKTEEELVEGLTDISLANVKNVDERTANFIPA</sequence>
<feature type="compositionally biased region" description="Basic and acidic residues" evidence="1">
    <location>
        <begin position="71"/>
        <end position="103"/>
    </location>
</feature>
<comment type="caution">
    <text evidence="2">The sequence shown here is derived from an EMBL/GenBank/DDBJ whole genome shotgun (WGS) entry which is preliminary data.</text>
</comment>
<evidence type="ECO:0000313" key="2">
    <source>
        <dbReference type="EMBL" id="KAK6746898.1"/>
    </source>
</evidence>